<comment type="caution">
    <text evidence="1">The sequence shown here is derived from an EMBL/GenBank/DDBJ whole genome shotgun (WGS) entry which is preliminary data.</text>
</comment>
<sequence>MSSLKKLDCIVTVDIRVDLSYLPGVIDCLKDLSLLKINSNLDSKLFYILSQNCQNIKSFAIQFKSCVSRGLTDLISSQNNLMHLSLMSLNSISGFSSLITKTFRHLNQISRNNGKNLRELHTDDDSLNLASAKFCPNLFSLLTAKFVNTEELKLNLDNCRQLESIQMFYHVGKENLEDFFMNWESRTQRKSLSLTIMGRRANSLEIMNVVENI</sequence>
<gene>
    <name evidence="1" type="ORF">FCALED_LOCUS11021</name>
</gene>
<dbReference type="Proteomes" id="UP000789570">
    <property type="component" value="Unassembled WGS sequence"/>
</dbReference>
<evidence type="ECO:0000313" key="1">
    <source>
        <dbReference type="EMBL" id="CAG8650105.1"/>
    </source>
</evidence>
<name>A0A9N9DV16_9GLOM</name>
<evidence type="ECO:0000313" key="2">
    <source>
        <dbReference type="Proteomes" id="UP000789570"/>
    </source>
</evidence>
<protein>
    <submittedName>
        <fullName evidence="1">17219_t:CDS:1</fullName>
    </submittedName>
</protein>
<dbReference type="AlphaFoldDB" id="A0A9N9DV16"/>
<accession>A0A9N9DV16</accession>
<keyword evidence="2" id="KW-1185">Reference proteome</keyword>
<dbReference type="EMBL" id="CAJVPQ010004374">
    <property type="protein sequence ID" value="CAG8650105.1"/>
    <property type="molecule type" value="Genomic_DNA"/>
</dbReference>
<dbReference type="Gene3D" id="3.80.10.10">
    <property type="entry name" value="Ribonuclease Inhibitor"/>
    <property type="match status" value="1"/>
</dbReference>
<reference evidence="1" key="1">
    <citation type="submission" date="2021-06" db="EMBL/GenBank/DDBJ databases">
        <authorList>
            <person name="Kallberg Y."/>
            <person name="Tangrot J."/>
            <person name="Rosling A."/>
        </authorList>
    </citation>
    <scope>NUCLEOTIDE SEQUENCE</scope>
    <source>
        <strain evidence="1">UK204</strain>
    </source>
</reference>
<organism evidence="1 2">
    <name type="scientific">Funneliformis caledonium</name>
    <dbReference type="NCBI Taxonomy" id="1117310"/>
    <lineage>
        <taxon>Eukaryota</taxon>
        <taxon>Fungi</taxon>
        <taxon>Fungi incertae sedis</taxon>
        <taxon>Mucoromycota</taxon>
        <taxon>Glomeromycotina</taxon>
        <taxon>Glomeromycetes</taxon>
        <taxon>Glomerales</taxon>
        <taxon>Glomeraceae</taxon>
        <taxon>Funneliformis</taxon>
    </lineage>
</organism>
<proteinExistence type="predicted"/>
<dbReference type="InterPro" id="IPR032675">
    <property type="entry name" value="LRR_dom_sf"/>
</dbReference>